<dbReference type="Proteomes" id="UP000243333">
    <property type="component" value="Unassembled WGS sequence"/>
</dbReference>
<keyword evidence="3" id="KW-1185">Reference proteome</keyword>
<organism evidence="2 3">
    <name type="scientific">Sporolituus thermophilus DSM 23256</name>
    <dbReference type="NCBI Taxonomy" id="1123285"/>
    <lineage>
        <taxon>Bacteria</taxon>
        <taxon>Bacillati</taxon>
        <taxon>Bacillota</taxon>
        <taxon>Negativicutes</taxon>
        <taxon>Selenomonadales</taxon>
        <taxon>Sporomusaceae</taxon>
        <taxon>Sporolituus</taxon>
    </lineage>
</organism>
<protein>
    <submittedName>
        <fullName evidence="2">Uncharacterized protein</fullName>
    </submittedName>
</protein>
<keyword evidence="1" id="KW-0472">Membrane</keyword>
<reference evidence="3" key="1">
    <citation type="submission" date="2016-10" db="EMBL/GenBank/DDBJ databases">
        <authorList>
            <person name="Varghese N."/>
            <person name="Submissions S."/>
        </authorList>
    </citation>
    <scope>NUCLEOTIDE SEQUENCE [LARGE SCALE GENOMIC DNA]</scope>
    <source>
        <strain evidence="3">DSM 23256</strain>
    </source>
</reference>
<dbReference type="AlphaFoldDB" id="A0A1G7LE95"/>
<evidence type="ECO:0000313" key="3">
    <source>
        <dbReference type="Proteomes" id="UP000243333"/>
    </source>
</evidence>
<proteinExistence type="predicted"/>
<sequence>MVKGTSKRAYHKNDVSNLNRTALIIGGVMAAAILFTMVVSFVM</sequence>
<keyword evidence="1" id="KW-1133">Transmembrane helix</keyword>
<evidence type="ECO:0000313" key="2">
    <source>
        <dbReference type="EMBL" id="SDF47775.1"/>
    </source>
</evidence>
<gene>
    <name evidence="2" type="ORF">SAMN05660235_01714</name>
</gene>
<dbReference type="RefSeq" id="WP_093689961.1">
    <property type="nucleotide sequence ID" value="NZ_FNBU01000012.1"/>
</dbReference>
<accession>A0A1G7LE95</accession>
<dbReference type="EMBL" id="FNBU01000012">
    <property type="protein sequence ID" value="SDF47775.1"/>
    <property type="molecule type" value="Genomic_DNA"/>
</dbReference>
<dbReference type="STRING" id="1123285.SAMN05660235_01714"/>
<evidence type="ECO:0000256" key="1">
    <source>
        <dbReference type="SAM" id="Phobius"/>
    </source>
</evidence>
<name>A0A1G7LE95_9FIRM</name>
<feature type="transmembrane region" description="Helical" evidence="1">
    <location>
        <begin position="21"/>
        <end position="42"/>
    </location>
</feature>
<keyword evidence="1" id="KW-0812">Transmembrane</keyword>